<keyword evidence="1" id="KW-0812">Transmembrane</keyword>
<comment type="caution">
    <text evidence="2">The sequence shown here is derived from an EMBL/GenBank/DDBJ whole genome shotgun (WGS) entry which is preliminary data.</text>
</comment>
<dbReference type="EMBL" id="JACRSZ010000006">
    <property type="protein sequence ID" value="MBC8572976.1"/>
    <property type="molecule type" value="Genomic_DNA"/>
</dbReference>
<name>A0ABR7N9B3_9FIRM</name>
<evidence type="ECO:0000313" key="2">
    <source>
        <dbReference type="EMBL" id="MBC8572976.1"/>
    </source>
</evidence>
<dbReference type="Proteomes" id="UP000657421">
    <property type="component" value="Unassembled WGS sequence"/>
</dbReference>
<evidence type="ECO:0008006" key="4">
    <source>
        <dbReference type="Google" id="ProtNLM"/>
    </source>
</evidence>
<proteinExistence type="predicted"/>
<gene>
    <name evidence="2" type="ORF">H8716_07765</name>
</gene>
<keyword evidence="3" id="KW-1185">Reference proteome</keyword>
<organism evidence="2 3">
    <name type="scientific">Jingyaoa shaoxingensis</name>
    <dbReference type="NCBI Taxonomy" id="2763671"/>
    <lineage>
        <taxon>Bacteria</taxon>
        <taxon>Bacillati</taxon>
        <taxon>Bacillota</taxon>
        <taxon>Clostridia</taxon>
        <taxon>Lachnospirales</taxon>
        <taxon>Lachnospiraceae</taxon>
        <taxon>Jingyaoa</taxon>
    </lineage>
</organism>
<keyword evidence="1" id="KW-0472">Membrane</keyword>
<sequence>MKKAKTLTGIFAALGISTFVCAGVLGYWKITGSTGNILTMSSFKNQIEEEYHAPAHVDPGQTVDKVVNVKNTGTADSMVRVRIKKMFGETREDGTFVPDDSLDPDMIQIRCNTGAWLYRDDGYYYYKGILKAGTGTREPLFRSYTLSRKADNAYRKKEARIVVAIESVQAQDDLGDIWKISDKELGISRPHNYQNISTEVIYLGRKDGFQMSEKDTDLFASFKNLTPGCARTQKILLENRSEEEIQLYLRAENTAQRSANNRTDKLVKELLEKYAVIEITGDQGQLYCGPVSGNLSGKSNSMREDICLGTFKAKESRKLQVKLALSDEMDNQLNELTGKVRWVFTARGDDGKTTASGSVVQTGDRTALGMWIALLGFSVLFLIGAFALERSYSRRD</sequence>
<protein>
    <recommendedName>
        <fullName evidence="4">Alternate signal-mediated exported protein, CPF_0494 family</fullName>
    </recommendedName>
</protein>
<reference evidence="2 3" key="1">
    <citation type="submission" date="2020-08" db="EMBL/GenBank/DDBJ databases">
        <title>Genome public.</title>
        <authorList>
            <person name="Liu C."/>
            <person name="Sun Q."/>
        </authorList>
    </citation>
    <scope>NUCLEOTIDE SEQUENCE [LARGE SCALE GENOMIC DNA]</scope>
    <source>
        <strain evidence="2 3">NSJ-46</strain>
    </source>
</reference>
<feature type="transmembrane region" description="Helical" evidence="1">
    <location>
        <begin position="368"/>
        <end position="388"/>
    </location>
</feature>
<accession>A0ABR7N9B3</accession>
<evidence type="ECO:0000256" key="1">
    <source>
        <dbReference type="SAM" id="Phobius"/>
    </source>
</evidence>
<evidence type="ECO:0000313" key="3">
    <source>
        <dbReference type="Proteomes" id="UP000657421"/>
    </source>
</evidence>
<keyword evidence="1" id="KW-1133">Transmembrane helix</keyword>
<dbReference type="RefSeq" id="WP_249308004.1">
    <property type="nucleotide sequence ID" value="NZ_JACRSZ010000006.1"/>
</dbReference>